<reference evidence="3" key="1">
    <citation type="submission" date="2015-09" db="EMBL/GenBank/DDBJ databases">
        <authorList>
            <consortium name="Pathogen Informatics"/>
        </authorList>
    </citation>
    <scope>NUCLEOTIDE SEQUENCE [LARGE SCALE GENOMIC DNA]</scope>
    <source>
        <strain evidence="3">Lake Konstanz</strain>
    </source>
</reference>
<keyword evidence="3" id="KW-1185">Reference proteome</keyword>
<organism evidence="2 3">
    <name type="scientific">Bodo saltans</name>
    <name type="common">Flagellated protozoan</name>
    <dbReference type="NCBI Taxonomy" id="75058"/>
    <lineage>
        <taxon>Eukaryota</taxon>
        <taxon>Discoba</taxon>
        <taxon>Euglenozoa</taxon>
        <taxon>Kinetoplastea</taxon>
        <taxon>Metakinetoplastina</taxon>
        <taxon>Eubodonida</taxon>
        <taxon>Bodonidae</taxon>
        <taxon>Bodo</taxon>
    </lineage>
</organism>
<dbReference type="Proteomes" id="UP000051952">
    <property type="component" value="Unassembled WGS sequence"/>
</dbReference>
<dbReference type="Pfam" id="PF10262">
    <property type="entry name" value="Rdx"/>
    <property type="match status" value="1"/>
</dbReference>
<sequence>MFPDIDIVTSHFGPDPRKPTGAYEVFYNDEPIWSKLTTGKYPTPTAILQAIAARHGK</sequence>
<dbReference type="NCBIfam" id="TIGR02174">
    <property type="entry name" value="CXXU_selWTH"/>
    <property type="match status" value="1"/>
</dbReference>
<evidence type="ECO:0000256" key="1">
    <source>
        <dbReference type="ARBA" id="ARBA00023284"/>
    </source>
</evidence>
<accession>A0A0S4IKF3</accession>
<evidence type="ECO:0000313" key="2">
    <source>
        <dbReference type="EMBL" id="CUE63358.1"/>
    </source>
</evidence>
<protein>
    <submittedName>
        <fullName evidence="2">Uncharacterized protein</fullName>
    </submittedName>
</protein>
<dbReference type="InterPro" id="IPR036249">
    <property type="entry name" value="Thioredoxin-like_sf"/>
</dbReference>
<evidence type="ECO:0000313" key="3">
    <source>
        <dbReference type="Proteomes" id="UP000051952"/>
    </source>
</evidence>
<name>A0A0S4IKF3_BODSA</name>
<dbReference type="InterPro" id="IPR011893">
    <property type="entry name" value="Selenoprotein_Rdx-typ"/>
</dbReference>
<dbReference type="Gene3D" id="3.40.30.10">
    <property type="entry name" value="Glutaredoxin"/>
    <property type="match status" value="1"/>
</dbReference>
<dbReference type="OrthoDB" id="60822at2759"/>
<dbReference type="VEuPathDB" id="TriTrypDB:BSAL_50215"/>
<keyword evidence="1" id="KW-0676">Redox-active center</keyword>
<dbReference type="SUPFAM" id="SSF52833">
    <property type="entry name" value="Thioredoxin-like"/>
    <property type="match status" value="1"/>
</dbReference>
<proteinExistence type="predicted"/>
<gene>
    <name evidence="2" type="ORF">BSAL_50215</name>
</gene>
<dbReference type="AlphaFoldDB" id="A0A0S4IKF3"/>
<dbReference type="EMBL" id="CYKH01000036">
    <property type="protein sequence ID" value="CUE63358.1"/>
    <property type="molecule type" value="Genomic_DNA"/>
</dbReference>